<name>A0A7X6M059_9NOCA</name>
<dbReference type="EMBL" id="JAAXPE010000014">
    <property type="protein sequence ID" value="NKY87040.1"/>
    <property type="molecule type" value="Genomic_DNA"/>
</dbReference>
<dbReference type="Gene3D" id="3.40.50.880">
    <property type="match status" value="1"/>
</dbReference>
<accession>A0A7X6M059</accession>
<keyword evidence="2" id="KW-0315">Glutamine amidotransferase</keyword>
<organism evidence="2 3">
    <name type="scientific">Nocardia veterana</name>
    <dbReference type="NCBI Taxonomy" id="132249"/>
    <lineage>
        <taxon>Bacteria</taxon>
        <taxon>Bacillati</taxon>
        <taxon>Actinomycetota</taxon>
        <taxon>Actinomycetes</taxon>
        <taxon>Mycobacteriales</taxon>
        <taxon>Nocardiaceae</taxon>
        <taxon>Nocardia</taxon>
    </lineage>
</organism>
<keyword evidence="3" id="KW-1185">Reference proteome</keyword>
<dbReference type="GO" id="GO:0016740">
    <property type="term" value="F:transferase activity"/>
    <property type="evidence" value="ECO:0007669"/>
    <property type="project" value="UniProtKB-KW"/>
</dbReference>
<reference evidence="2 3" key="1">
    <citation type="submission" date="2020-04" db="EMBL/GenBank/DDBJ databases">
        <title>MicrobeNet Type strains.</title>
        <authorList>
            <person name="Nicholson A.C."/>
        </authorList>
    </citation>
    <scope>NUCLEOTIDE SEQUENCE [LARGE SCALE GENOMIC DNA]</scope>
    <source>
        <strain evidence="2 3">DSM 44445</strain>
    </source>
</reference>
<comment type="caution">
    <text evidence="2">The sequence shown here is derived from an EMBL/GenBank/DDBJ whole genome shotgun (WGS) entry which is preliminary data.</text>
</comment>
<dbReference type="InterPro" id="IPR029062">
    <property type="entry name" value="Class_I_gatase-like"/>
</dbReference>
<gene>
    <name evidence="2" type="ORF">HGA07_15510</name>
</gene>
<sequence length="208" mass="22319">MSKTVHVAVYDTYADWELGYVTAGINRPLMQREPGAWQIRTVGATTAPITSMGGLRVVPDLTLDQLTPEDSAMLILPGADIWEGEQLLPFARAAQDFLAAGVPVAAICGATYGLAAQGLLDSRPHTSNAAEYLVPTGYSGAAQYRDEPAVTDGDLITASGIAPIDFARHVFARLDLFDPAVLDAWYRLYAERDPQGFYDLQAQGAESA</sequence>
<keyword evidence="2" id="KW-0808">Transferase</keyword>
<dbReference type="SUPFAM" id="SSF52317">
    <property type="entry name" value="Class I glutamine amidotransferase-like"/>
    <property type="match status" value="1"/>
</dbReference>
<proteinExistence type="predicted"/>
<dbReference type="AlphaFoldDB" id="A0A7X6M059"/>
<dbReference type="Proteomes" id="UP000523447">
    <property type="component" value="Unassembled WGS sequence"/>
</dbReference>
<dbReference type="InterPro" id="IPR002818">
    <property type="entry name" value="DJ-1/PfpI"/>
</dbReference>
<protein>
    <submittedName>
        <fullName evidence="2">Glutamine amidotransferase</fullName>
    </submittedName>
</protein>
<evidence type="ECO:0000313" key="2">
    <source>
        <dbReference type="EMBL" id="NKY87040.1"/>
    </source>
</evidence>
<dbReference type="RefSeq" id="WP_040722660.1">
    <property type="nucleotide sequence ID" value="NZ_CAWPHS010000006.1"/>
</dbReference>
<evidence type="ECO:0000259" key="1">
    <source>
        <dbReference type="Pfam" id="PF01965"/>
    </source>
</evidence>
<dbReference type="Pfam" id="PF01965">
    <property type="entry name" value="DJ-1_PfpI"/>
    <property type="match status" value="1"/>
</dbReference>
<dbReference type="CDD" id="cd03140">
    <property type="entry name" value="GATase1_PfpI_3"/>
    <property type="match status" value="1"/>
</dbReference>
<evidence type="ECO:0000313" key="3">
    <source>
        <dbReference type="Proteomes" id="UP000523447"/>
    </source>
</evidence>
<feature type="domain" description="DJ-1/PfpI" evidence="1">
    <location>
        <begin position="3"/>
        <end position="171"/>
    </location>
</feature>